<evidence type="ECO:0000313" key="1">
    <source>
        <dbReference type="EMBL" id="KMY92931.1"/>
    </source>
</evidence>
<reference evidence="1" key="3">
    <citation type="submission" date="2015-04" db="EMBL/GenBank/DDBJ databases">
        <authorList>
            <consortium name="FlyBase"/>
        </authorList>
    </citation>
    <scope>NUCLEOTIDE SEQUENCE</scope>
    <source>
        <strain evidence="1">W501</strain>
    </source>
</reference>
<sequence length="89" mass="9706">MNHHLSCARLVECIYSGPARIEDTPPVVGFLNVNETKQQAKCEKKTAEVSDRVNCVKQIADLFGQLSARSMSGVLVCGLGQNKMISNRA</sequence>
<dbReference type="Proteomes" id="UP000035880">
    <property type="component" value="Chromosome 2R"/>
</dbReference>
<gene>
    <name evidence="1" type="primary">Dsim\GD28721</name>
    <name evidence="1" type="ORF">Dsimw501_GD28721</name>
</gene>
<dbReference type="Bgee" id="FBgn0270011">
    <property type="expression patterns" value="Expressed in adult organism"/>
</dbReference>
<reference evidence="1" key="1">
    <citation type="journal article" date="2013" name="Genome Res.">
        <title>A second-generation assembly of the Drosophila simulans genome provides new insights into patterns of lineage-specific divergence.</title>
        <authorList>
            <person name="Hu T.T."/>
            <person name="Eisen M.B."/>
            <person name="Thornton K.R."/>
            <person name="Andolfatto P."/>
        </authorList>
    </citation>
    <scope>NUCLEOTIDE SEQUENCE [LARGE SCALE GENOMIC DNA]</scope>
    <source>
        <strain evidence="1">W501</strain>
    </source>
</reference>
<organism evidence="1">
    <name type="scientific">Drosophila simulans</name>
    <name type="common">Fruit fly</name>
    <dbReference type="NCBI Taxonomy" id="7240"/>
    <lineage>
        <taxon>Eukaryota</taxon>
        <taxon>Metazoa</taxon>
        <taxon>Ecdysozoa</taxon>
        <taxon>Arthropoda</taxon>
        <taxon>Hexapoda</taxon>
        <taxon>Insecta</taxon>
        <taxon>Pterygota</taxon>
        <taxon>Neoptera</taxon>
        <taxon>Endopterygota</taxon>
        <taxon>Diptera</taxon>
        <taxon>Brachycera</taxon>
        <taxon>Muscomorpha</taxon>
        <taxon>Ephydroidea</taxon>
        <taxon>Drosophilidae</taxon>
        <taxon>Drosophila</taxon>
        <taxon>Sophophora</taxon>
    </lineage>
</organism>
<protein>
    <submittedName>
        <fullName evidence="1">Uncharacterized protein</fullName>
    </submittedName>
</protein>
<reference evidence="1" key="2">
    <citation type="submission" date="2014-06" db="EMBL/GenBank/DDBJ databases">
        <authorList>
            <person name="Hu T."/>
            <person name="Eisen M.B."/>
            <person name="Thornton K.R."/>
            <person name="Andolfatto P."/>
        </authorList>
    </citation>
    <scope>NUCLEOTIDE SEQUENCE</scope>
    <source>
        <strain evidence="1">W501</strain>
    </source>
</reference>
<dbReference type="KEGG" id="dsi:Dsimw501_GD28721"/>
<proteinExistence type="predicted"/>
<dbReference type="AlphaFoldDB" id="A0A0J9RA85"/>
<dbReference type="EMBL" id="CM002911">
    <property type="protein sequence ID" value="KMY92931.1"/>
    <property type="molecule type" value="Genomic_DNA"/>
</dbReference>
<accession>A0A0J9RA85</accession>
<name>A0A0J9RA85_DROSI</name>